<organism evidence="2 3">
    <name type="scientific">Syntrophorhabdus aromaticivorans</name>
    <dbReference type="NCBI Taxonomy" id="328301"/>
    <lineage>
        <taxon>Bacteria</taxon>
        <taxon>Pseudomonadati</taxon>
        <taxon>Thermodesulfobacteriota</taxon>
        <taxon>Syntrophorhabdia</taxon>
        <taxon>Syntrophorhabdales</taxon>
        <taxon>Syntrophorhabdaceae</taxon>
        <taxon>Syntrophorhabdus</taxon>
    </lineage>
</organism>
<protein>
    <submittedName>
        <fullName evidence="2">DUF89 family protein</fullName>
    </submittedName>
</protein>
<reference evidence="2" key="1">
    <citation type="journal article" date="2020" name="Biotechnol. Biofuels">
        <title>New insights from the biogas microbiome by comprehensive genome-resolved metagenomics of nearly 1600 species originating from multiple anaerobic digesters.</title>
        <authorList>
            <person name="Campanaro S."/>
            <person name="Treu L."/>
            <person name="Rodriguez-R L.M."/>
            <person name="Kovalovszki A."/>
            <person name="Ziels R.M."/>
            <person name="Maus I."/>
            <person name="Zhu X."/>
            <person name="Kougias P.G."/>
            <person name="Basile A."/>
            <person name="Luo G."/>
            <person name="Schluter A."/>
            <person name="Konstantinidis K.T."/>
            <person name="Angelidaki I."/>
        </authorList>
    </citation>
    <scope>NUCLEOTIDE SEQUENCE</scope>
    <source>
        <strain evidence="2">AS06rmzACSIP_7</strain>
    </source>
</reference>
<reference evidence="2" key="2">
    <citation type="submission" date="2020-01" db="EMBL/GenBank/DDBJ databases">
        <authorList>
            <person name="Campanaro S."/>
        </authorList>
    </citation>
    <scope>NUCLEOTIDE SEQUENCE</scope>
    <source>
        <strain evidence="2">AS06rmzACSIP_7</strain>
    </source>
</reference>
<dbReference type="Gene3D" id="1.10.285.20">
    <property type="entry name" value="Uncharacterised protein PF01937, DUF89, domain 2"/>
    <property type="match status" value="1"/>
</dbReference>
<dbReference type="EMBL" id="JAAYEE010000241">
    <property type="protein sequence ID" value="NLW36370.1"/>
    <property type="molecule type" value="Genomic_DNA"/>
</dbReference>
<evidence type="ECO:0000313" key="3">
    <source>
        <dbReference type="Proteomes" id="UP000777265"/>
    </source>
</evidence>
<name>A0A971M5N9_9BACT</name>
<dbReference type="AlphaFoldDB" id="A0A971M5N9"/>
<dbReference type="Proteomes" id="UP000777265">
    <property type="component" value="Unassembled WGS sequence"/>
</dbReference>
<feature type="domain" description="Damage-control phosphatase ARMT1-like metal-binding" evidence="1">
    <location>
        <begin position="2"/>
        <end position="212"/>
    </location>
</feature>
<dbReference type="Gene3D" id="3.40.50.10880">
    <property type="entry name" value="Uncharacterised protein PF01937, DUF89, domain 3"/>
    <property type="match status" value="1"/>
</dbReference>
<dbReference type="InterPro" id="IPR002791">
    <property type="entry name" value="ARMT1-like_metal-bd"/>
</dbReference>
<evidence type="ECO:0000259" key="1">
    <source>
        <dbReference type="Pfam" id="PF01937"/>
    </source>
</evidence>
<dbReference type="SUPFAM" id="SSF111321">
    <property type="entry name" value="AF1104-like"/>
    <property type="match status" value="1"/>
</dbReference>
<sequence>MREITGCRDPYHSVKERFNRAALALLPELSMKVGVSQDPLTSAVRLAIAGNAIDLGPENAVALEDLRQTIFQTFSEPLYGNLEGFRRSVAAAGCILYLADNAGEIVFDRLLIERLPMERITLAVRGHPVINDATMADAEAAGLHRLVTVIDNGSDAPGTMPDDCSTEFREVFEKADIIIAKGQGNYETLSDVPEKMFFLLKVKCPVIASRVALNTGAHAILPSGF</sequence>
<proteinExistence type="predicted"/>
<dbReference type="InterPro" id="IPR036075">
    <property type="entry name" value="ARMT-1-like_metal-bd_sf"/>
</dbReference>
<comment type="caution">
    <text evidence="2">The sequence shown here is derived from an EMBL/GenBank/DDBJ whole genome shotgun (WGS) entry which is preliminary data.</text>
</comment>
<accession>A0A971M5N9</accession>
<gene>
    <name evidence="2" type="ORF">GXY80_12985</name>
</gene>
<dbReference type="Pfam" id="PF01937">
    <property type="entry name" value="ARMT1-like_dom"/>
    <property type="match status" value="1"/>
</dbReference>
<evidence type="ECO:0000313" key="2">
    <source>
        <dbReference type="EMBL" id="NLW36370.1"/>
    </source>
</evidence>